<comment type="caution">
    <text evidence="8">The sequence shown here is derived from an EMBL/GenBank/DDBJ whole genome shotgun (WGS) entry which is preliminary data.</text>
</comment>
<dbReference type="CDD" id="cd20620">
    <property type="entry name" value="CYP132-like"/>
    <property type="match status" value="1"/>
</dbReference>
<keyword evidence="6" id="KW-0503">Monooxygenase</keyword>
<dbReference type="EC" id="1.14.15.32" evidence="8"/>
<keyword evidence="3 7" id="KW-0479">Metal-binding</keyword>
<proteinExistence type="inferred from homology"/>
<evidence type="ECO:0000256" key="2">
    <source>
        <dbReference type="ARBA" id="ARBA00022617"/>
    </source>
</evidence>
<dbReference type="AlphaFoldDB" id="A0A399EMQ3"/>
<comment type="cofactor">
    <cofactor evidence="7">
        <name>heme</name>
        <dbReference type="ChEBI" id="CHEBI:30413"/>
    </cofactor>
</comment>
<dbReference type="InterPro" id="IPR001128">
    <property type="entry name" value="Cyt_P450"/>
</dbReference>
<evidence type="ECO:0000313" key="8">
    <source>
        <dbReference type="EMBL" id="RIH83421.1"/>
    </source>
</evidence>
<keyword evidence="4 8" id="KW-0560">Oxidoreductase</keyword>
<dbReference type="PANTHER" id="PTHR24291">
    <property type="entry name" value="CYTOCHROME P450 FAMILY 4"/>
    <property type="match status" value="1"/>
</dbReference>
<evidence type="ECO:0000256" key="1">
    <source>
        <dbReference type="ARBA" id="ARBA00010617"/>
    </source>
</evidence>
<dbReference type="GO" id="GO:0005506">
    <property type="term" value="F:iron ion binding"/>
    <property type="evidence" value="ECO:0007669"/>
    <property type="project" value="InterPro"/>
</dbReference>
<reference evidence="8 9" key="1">
    <citation type="submission" date="2018-08" db="EMBL/GenBank/DDBJ databases">
        <title>Meiothermus roseus NBRC 110900 genome sequencing project.</title>
        <authorList>
            <person name="Da Costa M.S."/>
            <person name="Albuquerque L."/>
            <person name="Raposo P."/>
            <person name="Froufe H.J.C."/>
            <person name="Barroso C.S."/>
            <person name="Egas C."/>
        </authorList>
    </citation>
    <scope>NUCLEOTIDE SEQUENCE [LARGE SCALE GENOMIC DNA]</scope>
    <source>
        <strain evidence="8 9">NBRC 110900</strain>
    </source>
</reference>
<dbReference type="SUPFAM" id="SSF48264">
    <property type="entry name" value="Cytochrome P450"/>
    <property type="match status" value="1"/>
</dbReference>
<dbReference type="Proteomes" id="UP000265341">
    <property type="component" value="Unassembled WGS sequence"/>
</dbReference>
<sequence length="439" mass="50467">MVRDLPDLELRQEPLRFFTQLARSGPDVCTFQFANGQEIVFLNHPDLVREVLVERAEQFHKSEMTRAFAGGMGHGILVSEGEFWKQQSRLMRPAFHYKRLLGYAEVMTRFTLEMLEGWQDGELIHVDEEMNALTLRVVAKCMFNVEAKDDRDIMHKAIVLGQQVVGQMIHGWLTNPHWTPSLNRAGIRVVRALNEMVQRHIAQRRAQGELGDDLLSMLMEAQQQAGIELSDRQLRDEVLTVITAGLETTANALVWTWHLLDRHPEVRARLRAELDALGRMPTFEDLPRLTYLDQVFKEALRLYPPVWIIGREVAAPEGVELGGMHLPYKAQLVLCQWTLHRDPRFFEQPDAFIPERWTPEFEKSLPRGAYFPFSLGPRVCTGQSFATTEFKIIVAGVLQRFDLEHAEGMEVQPEPNFTLWAKGGLRMRARARAAIENRP</sequence>
<dbReference type="RefSeq" id="WP_119279721.1">
    <property type="nucleotide sequence ID" value="NZ_QWLA01000077.1"/>
</dbReference>
<dbReference type="GO" id="GO:0004497">
    <property type="term" value="F:monooxygenase activity"/>
    <property type="evidence" value="ECO:0007669"/>
    <property type="project" value="UniProtKB-KW"/>
</dbReference>
<keyword evidence="2 7" id="KW-0349">Heme</keyword>
<feature type="binding site" description="axial binding residue" evidence="7">
    <location>
        <position position="380"/>
    </location>
    <ligand>
        <name>heme</name>
        <dbReference type="ChEBI" id="CHEBI:30413"/>
    </ligand>
    <ligandPart>
        <name>Fe</name>
        <dbReference type="ChEBI" id="CHEBI:18248"/>
    </ligandPart>
</feature>
<dbReference type="PRINTS" id="PR00385">
    <property type="entry name" value="P450"/>
</dbReference>
<dbReference type="InterPro" id="IPR050196">
    <property type="entry name" value="Cytochrome_P450_Monoox"/>
</dbReference>
<dbReference type="PANTHER" id="PTHR24291:SF50">
    <property type="entry name" value="BIFUNCTIONAL ALBAFLAVENONE MONOOXYGENASE_TERPENE SYNTHASE"/>
    <property type="match status" value="1"/>
</dbReference>
<dbReference type="InterPro" id="IPR002401">
    <property type="entry name" value="Cyt_P450_E_grp-I"/>
</dbReference>
<dbReference type="Pfam" id="PF00067">
    <property type="entry name" value="p450"/>
    <property type="match status" value="1"/>
</dbReference>
<dbReference type="InterPro" id="IPR036396">
    <property type="entry name" value="Cyt_P450_sf"/>
</dbReference>
<keyword evidence="5 7" id="KW-0408">Iron</keyword>
<protein>
    <submittedName>
        <fullName evidence="8">Pentalenene oxygenase</fullName>
        <ecNumber evidence="8">1.14.15.32</ecNumber>
    </submittedName>
</protein>
<accession>A0A399EMQ3</accession>
<dbReference type="GO" id="GO:0016705">
    <property type="term" value="F:oxidoreductase activity, acting on paired donors, with incorporation or reduction of molecular oxygen"/>
    <property type="evidence" value="ECO:0007669"/>
    <property type="project" value="InterPro"/>
</dbReference>
<name>A0A399EMQ3_9DEIN</name>
<evidence type="ECO:0000256" key="4">
    <source>
        <dbReference type="ARBA" id="ARBA00023002"/>
    </source>
</evidence>
<dbReference type="Gene3D" id="1.10.630.10">
    <property type="entry name" value="Cytochrome P450"/>
    <property type="match status" value="1"/>
</dbReference>
<gene>
    <name evidence="8" type="primary">ptlI_2</name>
    <name evidence="8" type="ORF">Mrose_03035</name>
</gene>
<evidence type="ECO:0000256" key="7">
    <source>
        <dbReference type="PIRSR" id="PIRSR602401-1"/>
    </source>
</evidence>
<organism evidence="8 9">
    <name type="scientific">Calidithermus roseus</name>
    <dbReference type="NCBI Taxonomy" id="1644118"/>
    <lineage>
        <taxon>Bacteria</taxon>
        <taxon>Thermotogati</taxon>
        <taxon>Deinococcota</taxon>
        <taxon>Deinococci</taxon>
        <taxon>Thermales</taxon>
        <taxon>Thermaceae</taxon>
        <taxon>Calidithermus</taxon>
    </lineage>
</organism>
<dbReference type="OrthoDB" id="9789468at2"/>
<evidence type="ECO:0000256" key="3">
    <source>
        <dbReference type="ARBA" id="ARBA00022723"/>
    </source>
</evidence>
<dbReference type="PRINTS" id="PR00463">
    <property type="entry name" value="EP450I"/>
</dbReference>
<evidence type="ECO:0000256" key="5">
    <source>
        <dbReference type="ARBA" id="ARBA00023004"/>
    </source>
</evidence>
<keyword evidence="9" id="KW-1185">Reference proteome</keyword>
<evidence type="ECO:0000256" key="6">
    <source>
        <dbReference type="ARBA" id="ARBA00023033"/>
    </source>
</evidence>
<dbReference type="EMBL" id="QWLA01000077">
    <property type="protein sequence ID" value="RIH83421.1"/>
    <property type="molecule type" value="Genomic_DNA"/>
</dbReference>
<evidence type="ECO:0000313" key="9">
    <source>
        <dbReference type="Proteomes" id="UP000265341"/>
    </source>
</evidence>
<comment type="similarity">
    <text evidence="1">Belongs to the cytochrome P450 family.</text>
</comment>
<dbReference type="GO" id="GO:0020037">
    <property type="term" value="F:heme binding"/>
    <property type="evidence" value="ECO:0007669"/>
    <property type="project" value="InterPro"/>
</dbReference>